<evidence type="ECO:0000313" key="3">
    <source>
        <dbReference type="Proteomes" id="UP000290288"/>
    </source>
</evidence>
<dbReference type="Proteomes" id="UP000290288">
    <property type="component" value="Unassembled WGS sequence"/>
</dbReference>
<evidence type="ECO:0000256" key="1">
    <source>
        <dbReference type="SAM" id="MobiDB-lite"/>
    </source>
</evidence>
<dbReference type="AlphaFoldDB" id="A0A4Q2DW28"/>
<sequence>MAVSWCIGSFRVMQLNPETREYLNYPDEPSVDELGYMDSDEAMSGVSREQAEL</sequence>
<comment type="caution">
    <text evidence="2">The sequence shown here is derived from an EMBL/GenBank/DDBJ whole genome shotgun (WGS) entry which is preliminary data.</text>
</comment>
<organism evidence="2 3">
    <name type="scientific">Candolleomyces aberdarensis</name>
    <dbReference type="NCBI Taxonomy" id="2316362"/>
    <lineage>
        <taxon>Eukaryota</taxon>
        <taxon>Fungi</taxon>
        <taxon>Dikarya</taxon>
        <taxon>Basidiomycota</taxon>
        <taxon>Agaricomycotina</taxon>
        <taxon>Agaricomycetes</taxon>
        <taxon>Agaricomycetidae</taxon>
        <taxon>Agaricales</taxon>
        <taxon>Agaricineae</taxon>
        <taxon>Psathyrellaceae</taxon>
        <taxon>Candolleomyces</taxon>
    </lineage>
</organism>
<dbReference type="EMBL" id="SDEE01000050">
    <property type="protein sequence ID" value="RXW23145.1"/>
    <property type="molecule type" value="Genomic_DNA"/>
</dbReference>
<proteinExistence type="predicted"/>
<evidence type="ECO:0000313" key="2">
    <source>
        <dbReference type="EMBL" id="RXW23145.1"/>
    </source>
</evidence>
<accession>A0A4Q2DW28</accession>
<protein>
    <submittedName>
        <fullName evidence="2">Uncharacterized protein</fullName>
    </submittedName>
</protein>
<reference evidence="2 3" key="1">
    <citation type="submission" date="2019-01" db="EMBL/GenBank/DDBJ databases">
        <title>Draft genome sequence of Psathyrella aberdarensis IHI B618.</title>
        <authorList>
            <person name="Buettner E."/>
            <person name="Kellner H."/>
        </authorList>
    </citation>
    <scope>NUCLEOTIDE SEQUENCE [LARGE SCALE GENOMIC DNA]</scope>
    <source>
        <strain evidence="2 3">IHI B618</strain>
    </source>
</reference>
<feature type="region of interest" description="Disordered" evidence="1">
    <location>
        <begin position="34"/>
        <end position="53"/>
    </location>
</feature>
<name>A0A4Q2DW28_9AGAR</name>
<gene>
    <name evidence="2" type="ORF">EST38_g2699</name>
</gene>
<keyword evidence="3" id="KW-1185">Reference proteome</keyword>